<evidence type="ECO:0000313" key="2">
    <source>
        <dbReference type="EMBL" id="GAA2571485.1"/>
    </source>
</evidence>
<evidence type="ECO:0000313" key="3">
    <source>
        <dbReference type="Proteomes" id="UP001500274"/>
    </source>
</evidence>
<dbReference type="EMBL" id="BAAARI010000004">
    <property type="protein sequence ID" value="GAA2571485.1"/>
    <property type="molecule type" value="Genomic_DNA"/>
</dbReference>
<organism evidence="2 3">
    <name type="scientific">Microbacterium binotii</name>
    <dbReference type="NCBI Taxonomy" id="462710"/>
    <lineage>
        <taxon>Bacteria</taxon>
        <taxon>Bacillati</taxon>
        <taxon>Actinomycetota</taxon>
        <taxon>Actinomycetes</taxon>
        <taxon>Micrococcales</taxon>
        <taxon>Microbacteriaceae</taxon>
        <taxon>Microbacterium</taxon>
    </lineage>
</organism>
<protein>
    <recommendedName>
        <fullName evidence="1">DUF7882 domain-containing protein</fullName>
    </recommendedName>
</protein>
<dbReference type="InterPro" id="IPR057204">
    <property type="entry name" value="DUF7882"/>
</dbReference>
<gene>
    <name evidence="2" type="ORF">GCM10009862_07870</name>
</gene>
<sequence length="108" mass="11780">MGQLYYANATAPIEMSDRLLAHVKVVATTKLRRQESFTINLRGAAGRETLWIHSSIPLRFVFASAEPESLNPGFLQSLAEAASSTAGLTVDIDEEVPAAQQQPRRRAA</sequence>
<keyword evidence="3" id="KW-1185">Reference proteome</keyword>
<proteinExistence type="predicted"/>
<feature type="domain" description="DUF7882" evidence="1">
    <location>
        <begin position="1"/>
        <end position="90"/>
    </location>
</feature>
<reference evidence="2 3" key="1">
    <citation type="journal article" date="2019" name="Int. J. Syst. Evol. Microbiol.">
        <title>The Global Catalogue of Microorganisms (GCM) 10K type strain sequencing project: providing services to taxonomists for standard genome sequencing and annotation.</title>
        <authorList>
            <consortium name="The Broad Institute Genomics Platform"/>
            <consortium name="The Broad Institute Genome Sequencing Center for Infectious Disease"/>
            <person name="Wu L."/>
            <person name="Ma J."/>
        </authorList>
    </citation>
    <scope>NUCLEOTIDE SEQUENCE [LARGE SCALE GENOMIC DNA]</scope>
    <source>
        <strain evidence="2 3">JCM 16365</strain>
    </source>
</reference>
<comment type="caution">
    <text evidence="2">The sequence shown here is derived from an EMBL/GenBank/DDBJ whole genome shotgun (WGS) entry which is preliminary data.</text>
</comment>
<dbReference type="RefSeq" id="WP_344227098.1">
    <property type="nucleotide sequence ID" value="NZ_BAAARI010000004.1"/>
</dbReference>
<dbReference type="Pfam" id="PF25355">
    <property type="entry name" value="DUF7882"/>
    <property type="match status" value="1"/>
</dbReference>
<evidence type="ECO:0000259" key="1">
    <source>
        <dbReference type="Pfam" id="PF25355"/>
    </source>
</evidence>
<dbReference type="Proteomes" id="UP001500274">
    <property type="component" value="Unassembled WGS sequence"/>
</dbReference>
<name>A0ABN3P9E0_9MICO</name>
<accession>A0ABN3P9E0</accession>